<dbReference type="EMBL" id="BRVP01000007">
    <property type="protein sequence ID" value="GLB52270.1"/>
    <property type="molecule type" value="Genomic_DNA"/>
</dbReference>
<proteinExistence type="predicted"/>
<name>A0A9W6B4C2_9FLAO</name>
<keyword evidence="3" id="KW-1185">Reference proteome</keyword>
<gene>
    <name evidence="2" type="ORF">NBRC110019_13090</name>
</gene>
<dbReference type="Pfam" id="PF14526">
    <property type="entry name" value="Cass2"/>
    <property type="match status" value="1"/>
</dbReference>
<reference evidence="2" key="1">
    <citation type="submission" date="2022-07" db="EMBL/GenBank/DDBJ databases">
        <title>Taxonomy of Novel Oxalotrophic and Methylotrophic Bacteria.</title>
        <authorList>
            <person name="Sahin N."/>
            <person name="Tani A."/>
        </authorList>
    </citation>
    <scope>NUCLEOTIDE SEQUENCE</scope>
    <source>
        <strain evidence="2">AM327</strain>
    </source>
</reference>
<comment type="caution">
    <text evidence="2">The sequence shown here is derived from an EMBL/GenBank/DDBJ whole genome shotgun (WGS) entry which is preliminary data.</text>
</comment>
<dbReference type="AlphaFoldDB" id="A0A9W6B4C2"/>
<dbReference type="PANTHER" id="PTHR36444">
    <property type="entry name" value="TRANSCRIPTIONAL REGULATOR PROTEIN YOBU-RELATED"/>
    <property type="match status" value="1"/>
</dbReference>
<evidence type="ECO:0000259" key="1">
    <source>
        <dbReference type="SMART" id="SM00871"/>
    </source>
</evidence>
<evidence type="ECO:0000313" key="2">
    <source>
        <dbReference type="EMBL" id="GLB52270.1"/>
    </source>
</evidence>
<dbReference type="InterPro" id="IPR011256">
    <property type="entry name" value="Reg_factor_effector_dom_sf"/>
</dbReference>
<dbReference type="RefSeq" id="WP_281753474.1">
    <property type="nucleotide sequence ID" value="NZ_BRVP01000007.1"/>
</dbReference>
<protein>
    <recommendedName>
        <fullName evidence="1">AraC effector-binding domain-containing protein</fullName>
    </recommendedName>
</protein>
<dbReference type="SMART" id="SM00871">
    <property type="entry name" value="AraC_E_bind"/>
    <property type="match status" value="1"/>
</dbReference>
<dbReference type="SUPFAM" id="SSF55136">
    <property type="entry name" value="Probable bacterial effector-binding domain"/>
    <property type="match status" value="1"/>
</dbReference>
<feature type="domain" description="AraC effector-binding" evidence="1">
    <location>
        <begin position="1"/>
        <end position="152"/>
    </location>
</feature>
<dbReference type="PANTHER" id="PTHR36444:SF2">
    <property type="entry name" value="TRANSCRIPTIONAL REGULATOR PROTEIN YOBU-RELATED"/>
    <property type="match status" value="1"/>
</dbReference>
<dbReference type="InterPro" id="IPR029441">
    <property type="entry name" value="Cass2"/>
</dbReference>
<accession>A0A9W6B4C2</accession>
<organism evidence="2 3">
    <name type="scientific">Neptunitalea chrysea</name>
    <dbReference type="NCBI Taxonomy" id="1647581"/>
    <lineage>
        <taxon>Bacteria</taxon>
        <taxon>Pseudomonadati</taxon>
        <taxon>Bacteroidota</taxon>
        <taxon>Flavobacteriia</taxon>
        <taxon>Flavobacteriales</taxon>
        <taxon>Flavobacteriaceae</taxon>
        <taxon>Neptunitalea</taxon>
    </lineage>
</organism>
<dbReference type="Proteomes" id="UP001143545">
    <property type="component" value="Unassembled WGS sequence"/>
</dbReference>
<evidence type="ECO:0000313" key="3">
    <source>
        <dbReference type="Proteomes" id="UP001143545"/>
    </source>
</evidence>
<sequence>MENVAMQPVKIIGLKIRTSNDSGKADIDIPALWNKFMGKSIAERIPNRIDDEIVAVYTNYESDYTKPYDMIIGCRVGMLDTIPEGMVGRSFDAGNFTKFTAKGDLTKDAVINTWMQIWKTPLERSYLADFEVYGEKAQNPYDGEAEIFVGVK</sequence>
<dbReference type="InterPro" id="IPR010499">
    <property type="entry name" value="AraC_E-bd"/>
</dbReference>
<dbReference type="Gene3D" id="3.20.80.10">
    <property type="entry name" value="Regulatory factor, effector binding domain"/>
    <property type="match status" value="1"/>
</dbReference>
<dbReference type="InterPro" id="IPR053182">
    <property type="entry name" value="YobU-like_regulator"/>
</dbReference>